<comment type="caution">
    <text evidence="2">The sequence shown here is derived from an EMBL/GenBank/DDBJ whole genome shotgun (WGS) entry which is preliminary data.</text>
</comment>
<sequence>MEVNSDYNEAQLAYQMVREGNLRAAGFLVSALIAAYIYGFIAIHLICNILIFKKSRRVFLDGMLLVAYIVFSYITQVRTSFLMVGIALLFIYSLKLVKSGKAKQAVAIGASVSMVAGLFVFLSSNVGVKDASSLGRIAQYNTFFSNLTLLGGGLGSYPRSFDSFYIYTILELGGVLLTVVLHII</sequence>
<feature type="transmembrane region" description="Helical" evidence="1">
    <location>
        <begin position="164"/>
        <end position="183"/>
    </location>
</feature>
<reference evidence="3" key="1">
    <citation type="submission" date="2016-03" db="EMBL/GenBank/DDBJ databases">
        <authorList>
            <person name="Ray J."/>
            <person name="Price M."/>
            <person name="Deutschbauer A."/>
        </authorList>
    </citation>
    <scope>NUCLEOTIDE SEQUENCE [LARGE SCALE GENOMIC DNA]</scope>
    <source>
        <strain evidence="3">FW300-N1B4</strain>
    </source>
</reference>
<proteinExistence type="predicted"/>
<dbReference type="AlphaFoldDB" id="A0A166R1V7"/>
<protein>
    <recommendedName>
        <fullName evidence="4">O-antigen ligase domain-containing protein</fullName>
    </recommendedName>
</protein>
<feature type="transmembrane region" description="Helical" evidence="1">
    <location>
        <begin position="104"/>
        <end position="122"/>
    </location>
</feature>
<accession>A0A166R1V7</accession>
<keyword evidence="1" id="KW-1133">Transmembrane helix</keyword>
<organism evidence="2 3">
    <name type="scientific">Pseudomonas fluorescens</name>
    <dbReference type="NCBI Taxonomy" id="294"/>
    <lineage>
        <taxon>Bacteria</taxon>
        <taxon>Pseudomonadati</taxon>
        <taxon>Pseudomonadota</taxon>
        <taxon>Gammaproteobacteria</taxon>
        <taxon>Pseudomonadales</taxon>
        <taxon>Pseudomonadaceae</taxon>
        <taxon>Pseudomonas</taxon>
    </lineage>
</organism>
<name>A0A166R1V7_PSEFL</name>
<gene>
    <name evidence="2" type="ORF">A1D17_01765</name>
</gene>
<reference evidence="2 3" key="2">
    <citation type="journal article" date="2018" name="Nature">
        <title>Mutant phenotypes for thousands of bacterial genes of unknown function.</title>
        <authorList>
            <person name="Price M.N."/>
            <person name="Wetmore K.M."/>
            <person name="Waters R.J."/>
            <person name="Callaghan M."/>
            <person name="Ray J."/>
            <person name="Liu H."/>
            <person name="Kuehl J.V."/>
            <person name="Melnyk R.A."/>
            <person name="Lamson J.S."/>
            <person name="Suh Y."/>
            <person name="Carlson H.K."/>
            <person name="Esquivel Z."/>
            <person name="Sadeeshkumar H."/>
            <person name="Chakraborty R."/>
            <person name="Zane G.M."/>
            <person name="Rubin B.E."/>
            <person name="Wall J.D."/>
            <person name="Visel A."/>
            <person name="Bristow J."/>
            <person name="Blow M.J."/>
            <person name="Arkin A.P."/>
            <person name="Deutschbauer A.M."/>
        </authorList>
    </citation>
    <scope>NUCLEOTIDE SEQUENCE [LARGE SCALE GENOMIC DNA]</scope>
    <source>
        <strain evidence="2 3">FW300-N1B4</strain>
    </source>
</reference>
<dbReference type="EMBL" id="LUKJ01000001">
    <property type="protein sequence ID" value="KZN21181.1"/>
    <property type="molecule type" value="Genomic_DNA"/>
</dbReference>
<evidence type="ECO:0000313" key="2">
    <source>
        <dbReference type="EMBL" id="KZN21181.1"/>
    </source>
</evidence>
<keyword evidence="1" id="KW-0472">Membrane</keyword>
<keyword evidence="1" id="KW-0812">Transmembrane</keyword>
<feature type="transmembrane region" description="Helical" evidence="1">
    <location>
        <begin position="58"/>
        <end position="74"/>
    </location>
</feature>
<feature type="transmembrane region" description="Helical" evidence="1">
    <location>
        <begin position="24"/>
        <end position="51"/>
    </location>
</feature>
<evidence type="ECO:0000313" key="3">
    <source>
        <dbReference type="Proteomes" id="UP000076489"/>
    </source>
</evidence>
<dbReference type="Proteomes" id="UP000076489">
    <property type="component" value="Unassembled WGS sequence"/>
</dbReference>
<evidence type="ECO:0008006" key="4">
    <source>
        <dbReference type="Google" id="ProtNLM"/>
    </source>
</evidence>
<feature type="transmembrane region" description="Helical" evidence="1">
    <location>
        <begin position="80"/>
        <end position="97"/>
    </location>
</feature>
<evidence type="ECO:0000256" key="1">
    <source>
        <dbReference type="SAM" id="Phobius"/>
    </source>
</evidence>